<accession>A0A7J6XDF0</accession>
<dbReference type="InterPro" id="IPR013187">
    <property type="entry name" value="F-box-assoc_dom_typ3"/>
</dbReference>
<comment type="caution">
    <text evidence="2">The sequence shown here is derived from an EMBL/GenBank/DDBJ whole genome shotgun (WGS) entry which is preliminary data.</text>
</comment>
<name>A0A7J6XDF0_THATH</name>
<dbReference type="PANTHER" id="PTHR31111:SF136">
    <property type="entry name" value="F-BOX ASSOCIATED DOMAIN-CONTAINING PROTEIN"/>
    <property type="match status" value="1"/>
</dbReference>
<dbReference type="EMBL" id="JABWDY010001351">
    <property type="protein sequence ID" value="KAF5207503.1"/>
    <property type="molecule type" value="Genomic_DNA"/>
</dbReference>
<sequence>MYIYNPATQESIKLCKLPSPQFEKAYLVPGFGFDSSSKQYKVVQLSHTRIEKNGGDINTEAQVLTLGGLNSSWRRLENVPKIESYVGSSSAVVNGVLYWITTGKQILSFDLVSEKFELIAFPPIQSLSSIILLMNLSGYLTVAVGPCRYLELWMLKDSNEHGSWTTLRIKLLPGIGGNIFPICLWKENEILLLCNSRILICYSFYNGEYGPIFEIDGIPKNKEDSTTRSHSYEVYPYVANLISLNLESVSQSARSKGMKGTLSATKKQMQERC</sequence>
<evidence type="ECO:0000313" key="2">
    <source>
        <dbReference type="EMBL" id="KAF5207503.1"/>
    </source>
</evidence>
<reference evidence="2 3" key="1">
    <citation type="submission" date="2020-06" db="EMBL/GenBank/DDBJ databases">
        <title>Transcriptomic and genomic resources for Thalictrum thalictroides and T. hernandezii: Facilitating candidate gene discovery in an emerging model plant lineage.</title>
        <authorList>
            <person name="Arias T."/>
            <person name="Riano-Pachon D.M."/>
            <person name="Di Stilio V.S."/>
        </authorList>
    </citation>
    <scope>NUCLEOTIDE SEQUENCE [LARGE SCALE GENOMIC DNA]</scope>
    <source>
        <strain evidence="3">cv. WT478/WT964</strain>
        <tissue evidence="2">Leaves</tissue>
    </source>
</reference>
<dbReference type="PANTHER" id="PTHR31111">
    <property type="entry name" value="BNAA05G37150D PROTEIN-RELATED"/>
    <property type="match status" value="1"/>
</dbReference>
<feature type="domain" description="F-box associated beta-propeller type 3" evidence="1">
    <location>
        <begin position="3"/>
        <end position="173"/>
    </location>
</feature>
<protein>
    <submittedName>
        <fullName evidence="2">F-box domain</fullName>
    </submittedName>
</protein>
<proteinExistence type="predicted"/>
<organism evidence="2 3">
    <name type="scientific">Thalictrum thalictroides</name>
    <name type="common">Rue-anemone</name>
    <name type="synonym">Anemone thalictroides</name>
    <dbReference type="NCBI Taxonomy" id="46969"/>
    <lineage>
        <taxon>Eukaryota</taxon>
        <taxon>Viridiplantae</taxon>
        <taxon>Streptophyta</taxon>
        <taxon>Embryophyta</taxon>
        <taxon>Tracheophyta</taxon>
        <taxon>Spermatophyta</taxon>
        <taxon>Magnoliopsida</taxon>
        <taxon>Ranunculales</taxon>
        <taxon>Ranunculaceae</taxon>
        <taxon>Thalictroideae</taxon>
        <taxon>Thalictrum</taxon>
    </lineage>
</organism>
<dbReference type="Proteomes" id="UP000554482">
    <property type="component" value="Unassembled WGS sequence"/>
</dbReference>
<dbReference type="AlphaFoldDB" id="A0A7J6XDF0"/>
<keyword evidence="3" id="KW-1185">Reference proteome</keyword>
<dbReference type="InterPro" id="IPR017451">
    <property type="entry name" value="F-box-assoc_interact_dom"/>
</dbReference>
<dbReference type="NCBIfam" id="TIGR01640">
    <property type="entry name" value="F_box_assoc_1"/>
    <property type="match status" value="1"/>
</dbReference>
<dbReference type="OrthoDB" id="1102644at2759"/>
<evidence type="ECO:0000313" key="3">
    <source>
        <dbReference type="Proteomes" id="UP000554482"/>
    </source>
</evidence>
<gene>
    <name evidence="2" type="ORF">FRX31_002910</name>
</gene>
<evidence type="ECO:0000259" key="1">
    <source>
        <dbReference type="Pfam" id="PF08268"/>
    </source>
</evidence>
<dbReference type="Pfam" id="PF08268">
    <property type="entry name" value="FBA_3"/>
    <property type="match status" value="1"/>
</dbReference>